<feature type="compositionally biased region" description="Pro residues" evidence="4">
    <location>
        <begin position="249"/>
        <end position="262"/>
    </location>
</feature>
<dbReference type="VEuPathDB" id="VectorBase:ISCW002512"/>
<keyword evidence="3" id="KW-0175">Coiled coil</keyword>
<feature type="region of interest" description="Disordered" evidence="4">
    <location>
        <begin position="244"/>
        <end position="280"/>
    </location>
</feature>
<dbReference type="EMBL" id="ABJB011098598">
    <property type="status" value="NOT_ANNOTATED_CDS"/>
    <property type="molecule type" value="Genomic_DNA"/>
</dbReference>
<dbReference type="Pfam" id="PF22923">
    <property type="entry name" value="KIF2A-like_1st"/>
    <property type="match status" value="1"/>
</dbReference>
<feature type="region of interest" description="Disordered" evidence="4">
    <location>
        <begin position="287"/>
        <end position="306"/>
    </location>
</feature>
<organism>
    <name type="scientific">Ixodes scapularis</name>
    <name type="common">Black-legged tick</name>
    <name type="synonym">Deer tick</name>
    <dbReference type="NCBI Taxonomy" id="6945"/>
    <lineage>
        <taxon>Eukaryota</taxon>
        <taxon>Metazoa</taxon>
        <taxon>Ecdysozoa</taxon>
        <taxon>Arthropoda</taxon>
        <taxon>Chelicerata</taxon>
        <taxon>Arachnida</taxon>
        <taxon>Acari</taxon>
        <taxon>Parasitiformes</taxon>
        <taxon>Ixodida</taxon>
        <taxon>Ixodoidea</taxon>
        <taxon>Ixodidae</taxon>
        <taxon>Ixodinae</taxon>
        <taxon>Ixodes</taxon>
    </lineage>
</organism>
<keyword evidence="8" id="KW-1185">Reference proteome</keyword>
<accession>B7P8P7</accession>
<dbReference type="InParanoid" id="B7P8P7"/>
<reference evidence="7" key="2">
    <citation type="submission" date="2020-05" db="UniProtKB">
        <authorList>
            <consortium name="EnsemblMetazoa"/>
        </authorList>
    </citation>
    <scope>IDENTIFICATION</scope>
    <source>
        <strain evidence="7">wikel</strain>
    </source>
</reference>
<dbReference type="STRING" id="6945.B7P8P7"/>
<dbReference type="Proteomes" id="UP000001555">
    <property type="component" value="Unassembled WGS sequence"/>
</dbReference>
<evidence type="ECO:0000256" key="2">
    <source>
        <dbReference type="ARBA" id="ARBA00022701"/>
    </source>
</evidence>
<dbReference type="VEuPathDB" id="VectorBase:ISCP_016109"/>
<dbReference type="HOGENOM" id="CLU_594870_0_0_1"/>
<dbReference type="PaxDb" id="6945-B7P8P7"/>
<dbReference type="InterPro" id="IPR054473">
    <property type="entry name" value="KIF2A-like_N"/>
</dbReference>
<protein>
    <recommendedName>
        <fullName evidence="5">Kinesin-like protein KIF2A-like N-terminal domain-containing protein</fullName>
    </recommendedName>
</protein>
<dbReference type="EnsemblMetazoa" id="ISCW002512-RA">
    <property type="protein sequence ID" value="ISCW002512-PA"/>
    <property type="gene ID" value="ISCW002512"/>
</dbReference>
<evidence type="ECO:0000313" key="6">
    <source>
        <dbReference type="EMBL" id="EEC02969.1"/>
    </source>
</evidence>
<dbReference type="AlphaFoldDB" id="B7P8P7"/>
<dbReference type="OrthoDB" id="3176171at2759"/>
<evidence type="ECO:0000256" key="1">
    <source>
        <dbReference type="ARBA" id="ARBA00022490"/>
    </source>
</evidence>
<keyword evidence="1" id="KW-0963">Cytoplasm</keyword>
<evidence type="ECO:0000259" key="5">
    <source>
        <dbReference type="Pfam" id="PF22923"/>
    </source>
</evidence>
<name>B7P8P7_IXOSC</name>
<proteinExistence type="predicted"/>
<evidence type="ECO:0000256" key="4">
    <source>
        <dbReference type="SAM" id="MobiDB-lite"/>
    </source>
</evidence>
<reference evidence="6 8" key="1">
    <citation type="submission" date="2008-03" db="EMBL/GenBank/DDBJ databases">
        <title>Annotation of Ixodes scapularis.</title>
        <authorList>
            <consortium name="Ixodes scapularis Genome Project Consortium"/>
            <person name="Caler E."/>
            <person name="Hannick L.I."/>
            <person name="Bidwell S."/>
            <person name="Joardar V."/>
            <person name="Thiagarajan M."/>
            <person name="Amedeo P."/>
            <person name="Galinsky K.J."/>
            <person name="Schobel S."/>
            <person name="Inman J."/>
            <person name="Hostetler J."/>
            <person name="Miller J."/>
            <person name="Hammond M."/>
            <person name="Megy K."/>
            <person name="Lawson D."/>
            <person name="Kodira C."/>
            <person name="Sutton G."/>
            <person name="Meyer J."/>
            <person name="Hill C.A."/>
            <person name="Birren B."/>
            <person name="Nene V."/>
            <person name="Collins F."/>
            <person name="Alarcon-Chaidez F."/>
            <person name="Wikel S."/>
            <person name="Strausberg R."/>
        </authorList>
    </citation>
    <scope>NUCLEOTIDE SEQUENCE [LARGE SCALE GENOMIC DNA]</scope>
    <source>
        <strain evidence="8">Wikel</strain>
        <strain evidence="6">Wikel colony</strain>
    </source>
</reference>
<feature type="domain" description="Kinesin-like protein KIF2A-like N-terminal" evidence="5">
    <location>
        <begin position="189"/>
        <end position="236"/>
    </location>
</feature>
<keyword evidence="2" id="KW-0493">Microtubule</keyword>
<evidence type="ECO:0000256" key="3">
    <source>
        <dbReference type="ARBA" id="ARBA00023054"/>
    </source>
</evidence>
<sequence>MKKLILKHALYEVVAHELAAKDIAEFKNKEETVAHVDKESQKCFRRTRKGHVPAKCRFLKAVCHKCNKARRRGYSESDIWEVDGREWINQFNLLELRDVLHVDNQLGLKRHEQLDKTLAKFKDIFDDSLGKLKDFKLKLHLKSNANPKFAFGENAEDDEEEEACLWRPSSTGRPDARNMSELGMTEVYGGLRPGVNVDIRRTDGRVHPAVVTAVHSRLVNVEWFENGQTKGKDVDRVALVGLNPELIMSPPPGQLPPPPPPQRPEEQKPSGNRRKSAVPLIDAEWSHRRETRDTTSSLPCSTAHAGTAAVTEEDALRERNITAAISCNEVDLCHELSRELEQAARMNLAGTENKFPMVTTPDFLNQQQEAEALAQLLRRYRAVVDVSDLWMTTDVRLLTRLLSTRALEDDTWLRELEDLVLVKMELLAGLRDSVARLRKIRDLTGTVAARTVDVDCLRKR</sequence>
<evidence type="ECO:0000313" key="7">
    <source>
        <dbReference type="EnsemblMetazoa" id="ISCW002512-PA"/>
    </source>
</evidence>
<dbReference type="EMBL" id="DS658596">
    <property type="protein sequence ID" value="EEC02969.1"/>
    <property type="molecule type" value="Genomic_DNA"/>
</dbReference>
<gene>
    <name evidence="6" type="ORF">IscW_ISCW002512</name>
</gene>
<dbReference type="GO" id="GO:0005874">
    <property type="term" value="C:microtubule"/>
    <property type="evidence" value="ECO:0007669"/>
    <property type="project" value="UniProtKB-KW"/>
</dbReference>
<evidence type="ECO:0000313" key="8">
    <source>
        <dbReference type="Proteomes" id="UP000001555"/>
    </source>
</evidence>